<evidence type="ECO:0000313" key="7">
    <source>
        <dbReference type="Proteomes" id="UP000332933"/>
    </source>
</evidence>
<dbReference type="GO" id="GO:0005886">
    <property type="term" value="C:plasma membrane"/>
    <property type="evidence" value="ECO:0007669"/>
    <property type="project" value="TreeGrafter"/>
</dbReference>
<evidence type="ECO:0000259" key="4">
    <source>
        <dbReference type="PROSITE" id="PS50192"/>
    </source>
</evidence>
<reference evidence="5" key="2">
    <citation type="submission" date="2019-06" db="EMBL/GenBank/DDBJ databases">
        <title>Genomics analysis of Aphanomyces spp. identifies a new class of oomycete effector associated with host adaptation.</title>
        <authorList>
            <person name="Gaulin E."/>
        </authorList>
    </citation>
    <scope>NUCLEOTIDE SEQUENCE</scope>
    <source>
        <strain evidence="5">CBS 578.67</strain>
    </source>
</reference>
<dbReference type="Proteomes" id="UP000332933">
    <property type="component" value="Unassembled WGS sequence"/>
</dbReference>
<feature type="region of interest" description="Disordered" evidence="3">
    <location>
        <begin position="1"/>
        <end position="21"/>
    </location>
</feature>
<dbReference type="PANTHER" id="PTHR19305:SF9">
    <property type="entry name" value="SYNAPTOSOMAL-ASSOCIATED PROTEIN 29"/>
    <property type="match status" value="1"/>
</dbReference>
<gene>
    <name evidence="6" type="primary">Aste57867_50</name>
    <name evidence="5" type="ORF">As57867_000050</name>
    <name evidence="6" type="ORF">ASTE57867_50</name>
</gene>
<dbReference type="Gene3D" id="1.20.5.110">
    <property type="match status" value="2"/>
</dbReference>
<name>A0A485K2S1_9STRA</name>
<evidence type="ECO:0000256" key="3">
    <source>
        <dbReference type="SAM" id="MobiDB-lite"/>
    </source>
</evidence>
<feature type="compositionally biased region" description="Polar residues" evidence="3">
    <location>
        <begin position="11"/>
        <end position="21"/>
    </location>
</feature>
<keyword evidence="2" id="KW-0175">Coiled coil</keyword>
<feature type="coiled-coil region" evidence="2">
    <location>
        <begin position="214"/>
        <end position="241"/>
    </location>
</feature>
<evidence type="ECO:0000256" key="2">
    <source>
        <dbReference type="SAM" id="Coils"/>
    </source>
</evidence>
<evidence type="ECO:0000256" key="1">
    <source>
        <dbReference type="ARBA" id="ARBA00009480"/>
    </source>
</evidence>
<dbReference type="SMART" id="SM00397">
    <property type="entry name" value="t_SNARE"/>
    <property type="match status" value="2"/>
</dbReference>
<evidence type="ECO:0000313" key="5">
    <source>
        <dbReference type="EMBL" id="KAF0720771.1"/>
    </source>
</evidence>
<feature type="domain" description="T-SNARE coiled-coil homology" evidence="4">
    <location>
        <begin position="183"/>
        <end position="245"/>
    </location>
</feature>
<dbReference type="CDD" id="cd15841">
    <property type="entry name" value="SNARE_Qc"/>
    <property type="match status" value="1"/>
</dbReference>
<reference evidence="6 7" key="1">
    <citation type="submission" date="2019-03" db="EMBL/GenBank/DDBJ databases">
        <authorList>
            <person name="Gaulin E."/>
            <person name="Dumas B."/>
        </authorList>
    </citation>
    <scope>NUCLEOTIDE SEQUENCE [LARGE SCALE GENOMIC DNA]</scope>
    <source>
        <strain evidence="6">CBS 568.67</strain>
    </source>
</reference>
<dbReference type="PROSITE" id="PS50192">
    <property type="entry name" value="T_SNARE"/>
    <property type="match status" value="2"/>
</dbReference>
<dbReference type="SUPFAM" id="SSF58038">
    <property type="entry name" value="SNARE fusion complex"/>
    <property type="match status" value="2"/>
</dbReference>
<evidence type="ECO:0000313" key="6">
    <source>
        <dbReference type="EMBL" id="VFT77276.1"/>
    </source>
</evidence>
<dbReference type="OrthoDB" id="19261at2759"/>
<keyword evidence="7" id="KW-1185">Reference proteome</keyword>
<organism evidence="6 7">
    <name type="scientific">Aphanomyces stellatus</name>
    <dbReference type="NCBI Taxonomy" id="120398"/>
    <lineage>
        <taxon>Eukaryota</taxon>
        <taxon>Sar</taxon>
        <taxon>Stramenopiles</taxon>
        <taxon>Oomycota</taxon>
        <taxon>Saprolegniomycetes</taxon>
        <taxon>Saprolegniales</taxon>
        <taxon>Verrucalvaceae</taxon>
        <taxon>Aphanomyces</taxon>
    </lineage>
</organism>
<proteinExistence type="inferred from homology"/>
<feature type="domain" description="T-SNARE coiled-coil homology" evidence="4">
    <location>
        <begin position="16"/>
        <end position="78"/>
    </location>
</feature>
<comment type="similarity">
    <text evidence="1">Belongs to the SNAP-25 family.</text>
</comment>
<dbReference type="InterPro" id="IPR000727">
    <property type="entry name" value="T_SNARE_dom"/>
</dbReference>
<dbReference type="EMBL" id="VJMH01000002">
    <property type="protein sequence ID" value="KAF0720771.1"/>
    <property type="molecule type" value="Genomic_DNA"/>
</dbReference>
<dbReference type="EMBL" id="CAADRA010000002">
    <property type="protein sequence ID" value="VFT77276.1"/>
    <property type="molecule type" value="Genomic_DNA"/>
</dbReference>
<dbReference type="PANTHER" id="PTHR19305">
    <property type="entry name" value="SYNAPTOSOMAL ASSOCIATED PROTEIN"/>
    <property type="match status" value="1"/>
</dbReference>
<protein>
    <submittedName>
        <fullName evidence="6">Aste57867_50 protein</fullName>
    </submittedName>
</protein>
<sequence length="395" mass="43514">MRPAAPPHQASAVQRQDSLSSQQQKYIESLRTTAETLDIARETSVALSQQSEALDRAERNLDLTEAAVKQANHVVRGMTWSGWLYNKFTKEPQLRSTAGAGSTPDISMGFICPECRVAQRSQHALMEHYEAMHSSPSTDALGISSSSGRAVSIGAFRSEMQQSNLSSTARQPAQATAASVDAEGLNIEQRKFLEALTPQLLEMKHASLAIGNALDAHNAQLDRLESKSEKTKDDMRLVTAKAIKLTNETVTIDFKFRCAIQEEQTQRFLANVDGEPVFCKDTATDTCIFRAFTLAGNGDVWGFQHEESLKWLGITMFGAIKIQGAALKSYEQFALDAGREWTTLYSFASAFGQGGWVCVKPETGALQCIRRTSTNKDLAMRVKLVLVEAGERRRQ</sequence>
<accession>A0A485K2S1</accession>
<dbReference type="AlphaFoldDB" id="A0A485K2S1"/>
<feature type="coiled-coil region" evidence="2">
    <location>
        <begin position="40"/>
        <end position="74"/>
    </location>
</feature>